<dbReference type="InterPro" id="IPR004046">
    <property type="entry name" value="GST_C"/>
</dbReference>
<dbReference type="EMBL" id="QWIK01000810">
    <property type="protein sequence ID" value="RMY00740.1"/>
    <property type="molecule type" value="Genomic_DNA"/>
</dbReference>
<dbReference type="SFLD" id="SFLDS00019">
    <property type="entry name" value="Glutathione_Transferase_(cytos"/>
    <property type="match status" value="1"/>
</dbReference>
<dbReference type="SFLD" id="SFLDG01151">
    <property type="entry name" value="Main.2:_Nu-like"/>
    <property type="match status" value="1"/>
</dbReference>
<dbReference type="Proteomes" id="UP000282582">
    <property type="component" value="Unassembled WGS sequence"/>
</dbReference>
<dbReference type="Pfam" id="PF02798">
    <property type="entry name" value="GST_N"/>
    <property type="match status" value="1"/>
</dbReference>
<dbReference type="SUPFAM" id="SSF47616">
    <property type="entry name" value="GST C-terminal domain-like"/>
    <property type="match status" value="1"/>
</dbReference>
<dbReference type="CDD" id="cd03048">
    <property type="entry name" value="GST_N_Ure2p_like"/>
    <property type="match status" value="1"/>
</dbReference>
<dbReference type="PROSITE" id="PS50405">
    <property type="entry name" value="GST_CTER"/>
    <property type="match status" value="1"/>
</dbReference>
<dbReference type="InterPro" id="IPR036249">
    <property type="entry name" value="Thioredoxin-like_sf"/>
</dbReference>
<evidence type="ECO:0008006" key="6">
    <source>
        <dbReference type="Google" id="ProtNLM"/>
    </source>
</evidence>
<evidence type="ECO:0000313" key="5">
    <source>
        <dbReference type="Proteomes" id="UP000282582"/>
    </source>
</evidence>
<feature type="domain" description="GST C-terminal" evidence="3">
    <location>
        <begin position="97"/>
        <end position="193"/>
    </location>
</feature>
<accession>A0A3M6YCH8</accession>
<dbReference type="InterPro" id="IPR040079">
    <property type="entry name" value="Glutathione_S-Trfase"/>
</dbReference>
<dbReference type="InterPro" id="IPR004045">
    <property type="entry name" value="Glutathione_S-Trfase_N"/>
</dbReference>
<dbReference type="SFLD" id="SFLDG00358">
    <property type="entry name" value="Main_(cytGST)"/>
    <property type="match status" value="1"/>
</dbReference>
<proteinExistence type="inferred from homology"/>
<dbReference type="AlphaFoldDB" id="A0A3M6YCH8"/>
<dbReference type="InterPro" id="IPR036282">
    <property type="entry name" value="Glutathione-S-Trfase_C_sf"/>
</dbReference>
<dbReference type="FunFam" id="3.40.30.10:FF:000172">
    <property type="entry name" value="Glutathione S-transferase GstA"/>
    <property type="match status" value="1"/>
</dbReference>
<dbReference type="Gene3D" id="3.40.30.10">
    <property type="entry name" value="Glutaredoxin"/>
    <property type="match status" value="1"/>
</dbReference>
<protein>
    <recommendedName>
        <fullName evidence="6">GST N-terminal domain-containing protein</fullName>
    </recommendedName>
</protein>
<organism evidence="4 5">
    <name type="scientific">Hortaea werneckii</name>
    <name type="common">Black yeast</name>
    <name type="synonym">Cladosporium werneckii</name>
    <dbReference type="NCBI Taxonomy" id="91943"/>
    <lineage>
        <taxon>Eukaryota</taxon>
        <taxon>Fungi</taxon>
        <taxon>Dikarya</taxon>
        <taxon>Ascomycota</taxon>
        <taxon>Pezizomycotina</taxon>
        <taxon>Dothideomycetes</taxon>
        <taxon>Dothideomycetidae</taxon>
        <taxon>Mycosphaerellales</taxon>
        <taxon>Teratosphaeriaceae</taxon>
        <taxon>Hortaea</taxon>
    </lineage>
</organism>
<dbReference type="Pfam" id="PF14497">
    <property type="entry name" value="GST_C_3"/>
    <property type="match status" value="1"/>
</dbReference>
<feature type="domain" description="GST N-terminal" evidence="2">
    <location>
        <begin position="4"/>
        <end position="90"/>
    </location>
</feature>
<dbReference type="InterPro" id="IPR010987">
    <property type="entry name" value="Glutathione-S-Trfase_C-like"/>
</dbReference>
<dbReference type="PROSITE" id="PS50404">
    <property type="entry name" value="GST_NTER"/>
    <property type="match status" value="1"/>
</dbReference>
<dbReference type="PANTHER" id="PTHR44051:SF8">
    <property type="entry name" value="GLUTATHIONE S-TRANSFERASE GSTA"/>
    <property type="match status" value="1"/>
</dbReference>
<evidence type="ECO:0000313" key="4">
    <source>
        <dbReference type="EMBL" id="RMY00740.1"/>
    </source>
</evidence>
<evidence type="ECO:0000259" key="2">
    <source>
        <dbReference type="PROSITE" id="PS50404"/>
    </source>
</evidence>
<evidence type="ECO:0000259" key="3">
    <source>
        <dbReference type="PROSITE" id="PS50405"/>
    </source>
</evidence>
<gene>
    <name evidence="4" type="ORF">D0868_08851</name>
</gene>
<evidence type="ECO:0000256" key="1">
    <source>
        <dbReference type="ARBA" id="ARBA00007409"/>
    </source>
</evidence>
<dbReference type="PANTHER" id="PTHR44051">
    <property type="entry name" value="GLUTATHIONE S-TRANSFERASE-RELATED"/>
    <property type="match status" value="1"/>
</dbReference>
<dbReference type="SUPFAM" id="SSF52833">
    <property type="entry name" value="Thioredoxin-like"/>
    <property type="match status" value="1"/>
</dbReference>
<comment type="similarity">
    <text evidence="1">Belongs to the GST superfamily.</text>
</comment>
<comment type="caution">
    <text evidence="4">The sequence shown here is derived from an EMBL/GenBank/DDBJ whole genome shotgun (WGS) entry which is preliminary data.</text>
</comment>
<sequence>MSSESDIHLYTTQTPNGIKISILLEELGLPYQHTKIDISKNTQKEPWFLAINPNGRIPALTDKFTDGQPIRLFESGSIMQYLVARYDTSHTLSFPAGSREAVEMTNWLFFMNAGVGPMQGQANHFTRYAPEQIPYGVNRYQNETRRLYGVLDKHLADSKAEYLVGNKCSIADIAHWGWVRREHQTKCQSRVIQ</sequence>
<dbReference type="Gene3D" id="1.20.1050.10">
    <property type="match status" value="1"/>
</dbReference>
<name>A0A3M6YCH8_HORWE</name>
<reference evidence="4 5" key="1">
    <citation type="journal article" date="2018" name="BMC Genomics">
        <title>Genomic evidence for intraspecific hybridization in a clonal and extremely halotolerant yeast.</title>
        <authorList>
            <person name="Gostincar C."/>
            <person name="Stajich J.E."/>
            <person name="Zupancic J."/>
            <person name="Zalar P."/>
            <person name="Gunde-Cimerman N."/>
        </authorList>
    </citation>
    <scope>NUCLEOTIDE SEQUENCE [LARGE SCALE GENOMIC DNA]</scope>
    <source>
        <strain evidence="4 5">EXF-6654</strain>
    </source>
</reference>